<keyword evidence="13" id="KW-0274">FAD</keyword>
<dbReference type="PANTHER" id="PTHR22749:SF6">
    <property type="entry name" value="RIBOFLAVIN KINASE"/>
    <property type="match status" value="1"/>
</dbReference>
<evidence type="ECO:0000256" key="13">
    <source>
        <dbReference type="ARBA" id="ARBA00022827"/>
    </source>
</evidence>
<evidence type="ECO:0000256" key="12">
    <source>
        <dbReference type="ARBA" id="ARBA00022777"/>
    </source>
</evidence>
<keyword evidence="11" id="KW-0547">Nucleotide-binding</keyword>
<evidence type="ECO:0000256" key="7">
    <source>
        <dbReference type="ARBA" id="ARBA00022630"/>
    </source>
</evidence>
<accession>A0A382JVH4</accession>
<dbReference type="UniPathway" id="UPA00277">
    <property type="reaction ID" value="UER00407"/>
</dbReference>
<dbReference type="Gene3D" id="3.40.50.620">
    <property type="entry name" value="HUPs"/>
    <property type="match status" value="1"/>
</dbReference>
<dbReference type="SUPFAM" id="SSF82114">
    <property type="entry name" value="Riboflavin kinase-like"/>
    <property type="match status" value="1"/>
</dbReference>
<name>A0A382JVH4_9ZZZZ</name>
<dbReference type="SUPFAM" id="SSF52374">
    <property type="entry name" value="Nucleotidylyl transferase"/>
    <property type="match status" value="1"/>
</dbReference>
<proteinExistence type="inferred from homology"/>
<dbReference type="EMBL" id="UINC01076109">
    <property type="protein sequence ID" value="SVC14957.1"/>
    <property type="molecule type" value="Genomic_DNA"/>
</dbReference>
<dbReference type="Pfam" id="PF06574">
    <property type="entry name" value="FAD_syn"/>
    <property type="match status" value="1"/>
</dbReference>
<gene>
    <name evidence="17" type="ORF">METZ01_LOCUS267811</name>
</gene>
<dbReference type="InterPro" id="IPR015865">
    <property type="entry name" value="Riboflavin_kinase_bac/euk"/>
</dbReference>
<comment type="similarity">
    <text evidence="3">Belongs to the RibF family.</text>
</comment>
<evidence type="ECO:0000256" key="14">
    <source>
        <dbReference type="ARBA" id="ARBA00022840"/>
    </source>
</evidence>
<keyword evidence="14" id="KW-0067">ATP-binding</keyword>
<dbReference type="EC" id="2.7.7.2" evidence="5"/>
<evidence type="ECO:0000256" key="9">
    <source>
        <dbReference type="ARBA" id="ARBA00022679"/>
    </source>
</evidence>
<organism evidence="17">
    <name type="scientific">marine metagenome</name>
    <dbReference type="NCBI Taxonomy" id="408172"/>
    <lineage>
        <taxon>unclassified sequences</taxon>
        <taxon>metagenomes</taxon>
        <taxon>ecological metagenomes</taxon>
    </lineage>
</organism>
<keyword evidence="10" id="KW-0548">Nucleotidyltransferase</keyword>
<dbReference type="InterPro" id="IPR023465">
    <property type="entry name" value="Riboflavin_kinase_dom_sf"/>
</dbReference>
<dbReference type="GO" id="GO:0006747">
    <property type="term" value="P:FAD biosynthetic process"/>
    <property type="evidence" value="ECO:0007669"/>
    <property type="project" value="UniProtKB-UniPathway"/>
</dbReference>
<evidence type="ECO:0000313" key="17">
    <source>
        <dbReference type="EMBL" id="SVC14957.1"/>
    </source>
</evidence>
<keyword evidence="9" id="KW-0808">Transferase</keyword>
<evidence type="ECO:0000256" key="6">
    <source>
        <dbReference type="ARBA" id="ARBA00018483"/>
    </source>
</evidence>
<dbReference type="InterPro" id="IPR014729">
    <property type="entry name" value="Rossmann-like_a/b/a_fold"/>
</dbReference>
<feature type="domain" description="Riboflavin kinase" evidence="16">
    <location>
        <begin position="170"/>
        <end position="296"/>
    </location>
</feature>
<evidence type="ECO:0000256" key="11">
    <source>
        <dbReference type="ARBA" id="ARBA00022741"/>
    </source>
</evidence>
<evidence type="ECO:0000256" key="3">
    <source>
        <dbReference type="ARBA" id="ARBA00010214"/>
    </source>
</evidence>
<sequence length="303" mass="34461">MNEAVLTIGSYDGLHRGHQEVINRVVTTAKALNTKSVVVTFDPHPKKVVSGKDNFELLMHIDKKLELLDFMGVNITLVVPFDSGFSSTSAPEFLKSVIVEKFNPAKIIVGYDHRFGHNREGDGEFLQDQSSNYGYDLEIVSGVGDQDVIYSSSRVRKLIKEGHVQRASYDLGWVYGFDATVVHGSGRGQGLDFPTANFQPKFDEQLLPCTGVYFARGNFGKTWLYGMANLGTRPTFDENDFVMEIHFFDGNIESLYDQTIEVQFLERIRDEKKFSSAEKLVQQLRKDKKYCLDRIDVYKQEKR</sequence>
<dbReference type="EC" id="2.7.1.26" evidence="4"/>
<dbReference type="InterPro" id="IPR023468">
    <property type="entry name" value="Riboflavin_kinase"/>
</dbReference>
<dbReference type="InterPro" id="IPR002606">
    <property type="entry name" value="Riboflavin_kinase_bac"/>
</dbReference>
<evidence type="ECO:0000259" key="16">
    <source>
        <dbReference type="SMART" id="SM00904"/>
    </source>
</evidence>
<dbReference type="GO" id="GO:0008531">
    <property type="term" value="F:riboflavin kinase activity"/>
    <property type="evidence" value="ECO:0007669"/>
    <property type="project" value="UniProtKB-EC"/>
</dbReference>
<dbReference type="GO" id="GO:0005524">
    <property type="term" value="F:ATP binding"/>
    <property type="evidence" value="ECO:0007669"/>
    <property type="project" value="UniProtKB-KW"/>
</dbReference>
<dbReference type="PANTHER" id="PTHR22749">
    <property type="entry name" value="RIBOFLAVIN KINASE/FMN ADENYLYLTRANSFERASE"/>
    <property type="match status" value="1"/>
</dbReference>
<keyword evidence="12" id="KW-0418">Kinase</keyword>
<evidence type="ECO:0000256" key="4">
    <source>
        <dbReference type="ARBA" id="ARBA00012105"/>
    </source>
</evidence>
<protein>
    <recommendedName>
        <fullName evidence="6">Bifunctional riboflavin kinase/FMN adenylyltransferase</fullName>
        <ecNumber evidence="4">2.7.1.26</ecNumber>
        <ecNumber evidence="5">2.7.7.2</ecNumber>
    </recommendedName>
</protein>
<evidence type="ECO:0000256" key="15">
    <source>
        <dbReference type="ARBA" id="ARBA00023268"/>
    </source>
</evidence>
<comment type="pathway">
    <text evidence="2">Cofactor biosynthesis; FMN biosynthesis; FMN from riboflavin (ATP route): step 1/1.</text>
</comment>
<evidence type="ECO:0000256" key="10">
    <source>
        <dbReference type="ARBA" id="ARBA00022695"/>
    </source>
</evidence>
<dbReference type="AlphaFoldDB" id="A0A382JVH4"/>
<dbReference type="Pfam" id="PF01687">
    <property type="entry name" value="Flavokinase"/>
    <property type="match status" value="1"/>
</dbReference>
<evidence type="ECO:0000256" key="1">
    <source>
        <dbReference type="ARBA" id="ARBA00004726"/>
    </source>
</evidence>
<dbReference type="GO" id="GO:0003919">
    <property type="term" value="F:FMN adenylyltransferase activity"/>
    <property type="evidence" value="ECO:0007669"/>
    <property type="project" value="UniProtKB-EC"/>
</dbReference>
<dbReference type="CDD" id="cd02064">
    <property type="entry name" value="FAD_synthetase_N"/>
    <property type="match status" value="1"/>
</dbReference>
<comment type="pathway">
    <text evidence="1">Cofactor biosynthesis; FAD biosynthesis; FAD from FMN: step 1/1.</text>
</comment>
<dbReference type="GO" id="GO:0009231">
    <property type="term" value="P:riboflavin biosynthetic process"/>
    <property type="evidence" value="ECO:0007669"/>
    <property type="project" value="InterPro"/>
</dbReference>
<evidence type="ECO:0000256" key="8">
    <source>
        <dbReference type="ARBA" id="ARBA00022643"/>
    </source>
</evidence>
<keyword evidence="8" id="KW-0288">FMN</keyword>
<dbReference type="GO" id="GO:0009398">
    <property type="term" value="P:FMN biosynthetic process"/>
    <property type="evidence" value="ECO:0007669"/>
    <property type="project" value="UniProtKB-UniPathway"/>
</dbReference>
<dbReference type="SMART" id="SM00904">
    <property type="entry name" value="Flavokinase"/>
    <property type="match status" value="1"/>
</dbReference>
<dbReference type="FunFam" id="3.40.50.620:FF:000021">
    <property type="entry name" value="Riboflavin biosynthesis protein"/>
    <property type="match status" value="1"/>
</dbReference>
<reference evidence="17" key="1">
    <citation type="submission" date="2018-05" db="EMBL/GenBank/DDBJ databases">
        <authorList>
            <person name="Lanie J.A."/>
            <person name="Ng W.-L."/>
            <person name="Kazmierczak K.M."/>
            <person name="Andrzejewski T.M."/>
            <person name="Davidsen T.M."/>
            <person name="Wayne K.J."/>
            <person name="Tettelin H."/>
            <person name="Glass J.I."/>
            <person name="Rusch D."/>
            <person name="Podicherti R."/>
            <person name="Tsui H.-C.T."/>
            <person name="Winkler M.E."/>
        </authorList>
    </citation>
    <scope>NUCLEOTIDE SEQUENCE</scope>
</reference>
<dbReference type="NCBIfam" id="TIGR00083">
    <property type="entry name" value="ribF"/>
    <property type="match status" value="1"/>
</dbReference>
<dbReference type="UniPathway" id="UPA00276">
    <property type="reaction ID" value="UER00406"/>
</dbReference>
<dbReference type="NCBIfam" id="NF004162">
    <property type="entry name" value="PRK05627.1-5"/>
    <property type="match status" value="1"/>
</dbReference>
<dbReference type="Gene3D" id="2.40.30.30">
    <property type="entry name" value="Riboflavin kinase-like"/>
    <property type="match status" value="1"/>
</dbReference>
<evidence type="ECO:0000256" key="2">
    <source>
        <dbReference type="ARBA" id="ARBA00005201"/>
    </source>
</evidence>
<dbReference type="PIRSF" id="PIRSF004491">
    <property type="entry name" value="FAD_Synth"/>
    <property type="match status" value="1"/>
</dbReference>
<keyword evidence="15" id="KW-0511">Multifunctional enzyme</keyword>
<dbReference type="InterPro" id="IPR015864">
    <property type="entry name" value="FAD_synthase"/>
</dbReference>
<keyword evidence="7" id="KW-0285">Flavoprotein</keyword>
<evidence type="ECO:0000256" key="5">
    <source>
        <dbReference type="ARBA" id="ARBA00012393"/>
    </source>
</evidence>